<dbReference type="InterPro" id="IPR036691">
    <property type="entry name" value="Endo/exonu/phosph_ase_sf"/>
</dbReference>
<protein>
    <submittedName>
        <fullName evidence="2">Endonuclease/exonuclease/phosphatase family metal-dependent hydrolase</fullName>
    </submittedName>
</protein>
<proteinExistence type="predicted"/>
<dbReference type="AlphaFoldDB" id="A0A7W5HKM7"/>
<gene>
    <name evidence="2" type="ORF">FHR97_001022</name>
</gene>
<comment type="caution">
    <text evidence="2">The sequence shown here is derived from an EMBL/GenBank/DDBJ whole genome shotgun (WGS) entry which is preliminary data.</text>
</comment>
<reference evidence="2 3" key="1">
    <citation type="submission" date="2020-08" db="EMBL/GenBank/DDBJ databases">
        <title>Genomic Encyclopedia of Type Strains, Phase III (KMG-III): the genomes of soil and plant-associated and newly described type strains.</title>
        <authorList>
            <person name="Whitman W."/>
        </authorList>
    </citation>
    <scope>NUCLEOTIDE SEQUENCE [LARGE SCALE GENOMIC DNA]</scope>
    <source>
        <strain evidence="2 3">CECT 7744</strain>
    </source>
</reference>
<evidence type="ECO:0000259" key="1">
    <source>
        <dbReference type="Pfam" id="PF03372"/>
    </source>
</evidence>
<keyword evidence="2" id="KW-0540">Nuclease</keyword>
<sequence length="337" mass="38338">MIYPQYPAFVVEDIVRLRRRLARAGIPPRCTDDNFIVGTWNIRDFGDLFDDWTENPDSPKRNLRGLAIIAEIVRHFDVVALQEVKRQTTALRVLQERFLGPHWNLMLTDVTAGDKGRQERQAYLFDSRRISPSGLAGEIVLPPTADGDPQEQFDRTPYLVGFQAGGEHFALLSAHIRYGEEPAERLPELRRLAHFVAREIRDRAREDGAEEANLIVLGDFNIDRRQGNPLFDAFVATGLWVPEALRTLTSTYGTEPKHYDQIAWFRDDMALRPTGRAGKVDFAGAVFQELSLFQMTYRVSDHFPLWVEFAMDRSDETLARTLGVDANGPDPFGHIAD</sequence>
<keyword evidence="2" id="KW-0378">Hydrolase</keyword>
<feature type="domain" description="Endonuclease/exonuclease/phosphatase" evidence="1">
    <location>
        <begin position="38"/>
        <end position="225"/>
    </location>
</feature>
<keyword evidence="3" id="KW-1185">Reference proteome</keyword>
<accession>A0A7W5HKM7</accession>
<name>A0A7W5HKM7_9GAMM</name>
<dbReference type="Proteomes" id="UP000518892">
    <property type="component" value="Unassembled WGS sequence"/>
</dbReference>
<dbReference type="GO" id="GO:0004527">
    <property type="term" value="F:exonuclease activity"/>
    <property type="evidence" value="ECO:0007669"/>
    <property type="project" value="UniProtKB-KW"/>
</dbReference>
<evidence type="ECO:0000313" key="2">
    <source>
        <dbReference type="EMBL" id="MBB3230188.1"/>
    </source>
</evidence>
<organism evidence="2 3">
    <name type="scientific">Halomonas stenophila</name>
    <dbReference type="NCBI Taxonomy" id="795312"/>
    <lineage>
        <taxon>Bacteria</taxon>
        <taxon>Pseudomonadati</taxon>
        <taxon>Pseudomonadota</taxon>
        <taxon>Gammaproteobacteria</taxon>
        <taxon>Oceanospirillales</taxon>
        <taxon>Halomonadaceae</taxon>
        <taxon>Halomonas</taxon>
    </lineage>
</organism>
<dbReference type="Gene3D" id="3.60.10.10">
    <property type="entry name" value="Endonuclease/exonuclease/phosphatase"/>
    <property type="match status" value="1"/>
</dbReference>
<dbReference type="SUPFAM" id="SSF56219">
    <property type="entry name" value="DNase I-like"/>
    <property type="match status" value="1"/>
</dbReference>
<dbReference type="GO" id="GO:0004519">
    <property type="term" value="F:endonuclease activity"/>
    <property type="evidence" value="ECO:0007669"/>
    <property type="project" value="UniProtKB-KW"/>
</dbReference>
<dbReference type="CDD" id="cd10283">
    <property type="entry name" value="MnuA_DNase1-like"/>
    <property type="match status" value="1"/>
</dbReference>
<dbReference type="InterPro" id="IPR005135">
    <property type="entry name" value="Endo/exonuclease/phosphatase"/>
</dbReference>
<keyword evidence="2" id="KW-0269">Exonuclease</keyword>
<dbReference type="EMBL" id="JACHXR010000002">
    <property type="protein sequence ID" value="MBB3230188.1"/>
    <property type="molecule type" value="Genomic_DNA"/>
</dbReference>
<keyword evidence="2" id="KW-0255">Endonuclease</keyword>
<evidence type="ECO:0000313" key="3">
    <source>
        <dbReference type="Proteomes" id="UP000518892"/>
    </source>
</evidence>
<dbReference type="RefSeq" id="WP_183382689.1">
    <property type="nucleotide sequence ID" value="NZ_JACHXR010000002.1"/>
</dbReference>
<dbReference type="Pfam" id="PF03372">
    <property type="entry name" value="Exo_endo_phos"/>
    <property type="match status" value="1"/>
</dbReference>